<dbReference type="Proteomes" id="UP000586042">
    <property type="component" value="Unassembled WGS sequence"/>
</dbReference>
<keyword evidence="2" id="KW-1185">Reference proteome</keyword>
<dbReference type="AlphaFoldDB" id="A0A7Y6IAK5"/>
<evidence type="ECO:0000313" key="1">
    <source>
        <dbReference type="EMBL" id="NUW33414.1"/>
    </source>
</evidence>
<gene>
    <name evidence="1" type="ORF">HTZ77_18545</name>
</gene>
<dbReference type="InterPro" id="IPR011990">
    <property type="entry name" value="TPR-like_helical_dom_sf"/>
</dbReference>
<name>A0A7Y6IAK5_9ACTN</name>
<organism evidence="1 2">
    <name type="scientific">Nonomuraea montanisoli</name>
    <dbReference type="NCBI Taxonomy" id="2741721"/>
    <lineage>
        <taxon>Bacteria</taxon>
        <taxon>Bacillati</taxon>
        <taxon>Actinomycetota</taxon>
        <taxon>Actinomycetes</taxon>
        <taxon>Streptosporangiales</taxon>
        <taxon>Streptosporangiaceae</taxon>
        <taxon>Nonomuraea</taxon>
    </lineage>
</organism>
<dbReference type="Gene3D" id="1.25.40.10">
    <property type="entry name" value="Tetratricopeptide repeat domain"/>
    <property type="match status" value="1"/>
</dbReference>
<dbReference type="Gene3D" id="1.10.260.40">
    <property type="entry name" value="lambda repressor-like DNA-binding domains"/>
    <property type="match status" value="1"/>
</dbReference>
<reference evidence="1 2" key="1">
    <citation type="submission" date="2020-06" db="EMBL/GenBank/DDBJ databases">
        <title>Nonomuraea sp. SMC257, a novel actinomycete isolated from soil.</title>
        <authorList>
            <person name="Chanama M."/>
        </authorList>
    </citation>
    <scope>NUCLEOTIDE SEQUENCE [LARGE SCALE GENOMIC DNA]</scope>
    <source>
        <strain evidence="1 2">SMC257</strain>
    </source>
</reference>
<dbReference type="SUPFAM" id="SSF48452">
    <property type="entry name" value="TPR-like"/>
    <property type="match status" value="1"/>
</dbReference>
<dbReference type="RefSeq" id="WP_175590880.1">
    <property type="nucleotide sequence ID" value="NZ_JABWGN010000007.1"/>
</dbReference>
<evidence type="ECO:0000313" key="2">
    <source>
        <dbReference type="Proteomes" id="UP000586042"/>
    </source>
</evidence>
<dbReference type="EMBL" id="JABWGN010000007">
    <property type="protein sequence ID" value="NUW33414.1"/>
    <property type="molecule type" value="Genomic_DNA"/>
</dbReference>
<protein>
    <submittedName>
        <fullName evidence="1">XRE family transcriptional regulator</fullName>
    </submittedName>
</protein>
<dbReference type="SUPFAM" id="SSF47413">
    <property type="entry name" value="lambda repressor-like DNA-binding domains"/>
    <property type="match status" value="1"/>
</dbReference>
<dbReference type="InterPro" id="IPR010982">
    <property type="entry name" value="Lambda_DNA-bd_dom_sf"/>
</dbReference>
<accession>A0A7Y6IAK5</accession>
<comment type="caution">
    <text evidence="1">The sequence shown here is derived from an EMBL/GenBank/DDBJ whole genome shotgun (WGS) entry which is preliminary data.</text>
</comment>
<dbReference type="GO" id="GO:0003677">
    <property type="term" value="F:DNA binding"/>
    <property type="evidence" value="ECO:0007669"/>
    <property type="project" value="InterPro"/>
</dbReference>
<proteinExistence type="predicted"/>
<sequence length="385" mass="42399">MNDERPAWAARLREHRRQRCWSQTDMAKALANAADARLRPHLPVRASLARMIREWEAGRAEPRDPYPVLYARALGVSEADLFDQAPPAIPPEDAERLSYVIESPRRLDHGAMTALADVLAAQRRAEDAIGSVPLLGPVTAQLGLVEQLVIEARGALRRPMLDVGAQWAQFAGWLHANSNRTTEADRWYDRALVWATEADHGGMIATALSMKGHLGWITSYVGPLIGLSEAAQRTPGASVGVRALAAQQEARGHALAGESEPTMRKLDEAVRLALAAAERPEDEPPWVYFYGLDYLEMQRGLALRLLGHHQDAVEVIQRGLDRLPEALRRSEWAGQYLLHIADAHAAMGDLAQARAVAQEVEGIAGVTASSRLLARLRRLEARTRP</sequence>